<comment type="subcellular location">
    <subcellularLocation>
        <location evidence="1">Cell membrane</location>
        <topology evidence="1">Multi-pass membrane protein</topology>
    </subcellularLocation>
</comment>
<evidence type="ECO:0000256" key="4">
    <source>
        <dbReference type="ARBA" id="ARBA00022679"/>
    </source>
</evidence>
<feature type="domain" description="Putative mannosyltransferase YkcA/B-like C-terminal" evidence="10">
    <location>
        <begin position="549"/>
        <end position="609"/>
    </location>
</feature>
<keyword evidence="12" id="KW-1185">Reference proteome</keyword>
<feature type="transmembrane region" description="Helical" evidence="8">
    <location>
        <begin position="104"/>
        <end position="128"/>
    </location>
</feature>
<feature type="transmembrane region" description="Helical" evidence="8">
    <location>
        <begin position="417"/>
        <end position="437"/>
    </location>
</feature>
<feature type="transmembrane region" description="Helical" evidence="8">
    <location>
        <begin position="388"/>
        <end position="410"/>
    </location>
</feature>
<keyword evidence="2" id="KW-1003">Cell membrane</keyword>
<evidence type="ECO:0000259" key="9">
    <source>
        <dbReference type="Pfam" id="PF13231"/>
    </source>
</evidence>
<dbReference type="RefSeq" id="WP_357991791.1">
    <property type="nucleotide sequence ID" value="NZ_JBEYBR010000039.1"/>
</dbReference>
<dbReference type="InterPro" id="IPR056785">
    <property type="entry name" value="YkcA/B-like_C"/>
</dbReference>
<evidence type="ECO:0000256" key="1">
    <source>
        <dbReference type="ARBA" id="ARBA00004651"/>
    </source>
</evidence>
<keyword evidence="6 8" id="KW-1133">Transmembrane helix</keyword>
<dbReference type="InterPro" id="IPR050297">
    <property type="entry name" value="LipidA_mod_glycosyltrf_83"/>
</dbReference>
<feature type="transmembrane region" description="Helical" evidence="8">
    <location>
        <begin position="449"/>
        <end position="467"/>
    </location>
</feature>
<dbReference type="InterPro" id="IPR038731">
    <property type="entry name" value="RgtA/B/C-like"/>
</dbReference>
<evidence type="ECO:0000313" key="11">
    <source>
        <dbReference type="EMBL" id="MEU2123406.1"/>
    </source>
</evidence>
<keyword evidence="5 8" id="KW-0812">Transmembrane</keyword>
<keyword evidence="4 11" id="KW-0808">Transferase</keyword>
<feature type="transmembrane region" description="Helical" evidence="8">
    <location>
        <begin position="234"/>
        <end position="258"/>
    </location>
</feature>
<dbReference type="PANTHER" id="PTHR33908:SF3">
    <property type="entry name" value="UNDECAPRENYL PHOSPHATE-ALPHA-4-AMINO-4-DEOXY-L-ARABINOSE ARABINOSYL TRANSFERASE"/>
    <property type="match status" value="1"/>
</dbReference>
<evidence type="ECO:0000256" key="6">
    <source>
        <dbReference type="ARBA" id="ARBA00022989"/>
    </source>
</evidence>
<gene>
    <name evidence="11" type="ORF">ABZ507_16480</name>
</gene>
<proteinExistence type="predicted"/>
<name>A0ABV2XC42_9NOCA</name>
<evidence type="ECO:0000256" key="8">
    <source>
        <dbReference type="SAM" id="Phobius"/>
    </source>
</evidence>
<evidence type="ECO:0000256" key="2">
    <source>
        <dbReference type="ARBA" id="ARBA00022475"/>
    </source>
</evidence>
<feature type="domain" description="Glycosyltransferase RgtA/B/C/D-like" evidence="9">
    <location>
        <begin position="89"/>
        <end position="247"/>
    </location>
</feature>
<feature type="transmembrane region" description="Helical" evidence="8">
    <location>
        <begin position="34"/>
        <end position="51"/>
    </location>
</feature>
<dbReference type="GO" id="GO:0016757">
    <property type="term" value="F:glycosyltransferase activity"/>
    <property type="evidence" value="ECO:0007669"/>
    <property type="project" value="UniProtKB-KW"/>
</dbReference>
<feature type="transmembrane region" description="Helical" evidence="8">
    <location>
        <begin position="479"/>
        <end position="500"/>
    </location>
</feature>
<keyword evidence="7 8" id="KW-0472">Membrane</keyword>
<feature type="transmembrane region" description="Helical" evidence="8">
    <location>
        <begin position="211"/>
        <end position="227"/>
    </location>
</feature>
<dbReference type="Pfam" id="PF24878">
    <property type="entry name" value="YkcB_C"/>
    <property type="match status" value="1"/>
</dbReference>
<feature type="transmembrane region" description="Helical" evidence="8">
    <location>
        <begin position="165"/>
        <end position="182"/>
    </location>
</feature>
<keyword evidence="3 11" id="KW-0328">Glycosyltransferase</keyword>
<dbReference type="Pfam" id="PF13231">
    <property type="entry name" value="PMT_2"/>
    <property type="match status" value="1"/>
</dbReference>
<evidence type="ECO:0000256" key="3">
    <source>
        <dbReference type="ARBA" id="ARBA00022676"/>
    </source>
</evidence>
<feature type="transmembrane region" description="Helical" evidence="8">
    <location>
        <begin position="363"/>
        <end position="382"/>
    </location>
</feature>
<dbReference type="PANTHER" id="PTHR33908">
    <property type="entry name" value="MANNOSYLTRANSFERASE YKCB-RELATED"/>
    <property type="match status" value="1"/>
</dbReference>
<evidence type="ECO:0000256" key="5">
    <source>
        <dbReference type="ARBA" id="ARBA00022692"/>
    </source>
</evidence>
<comment type="caution">
    <text evidence="11">The sequence shown here is derived from an EMBL/GenBank/DDBJ whole genome shotgun (WGS) entry which is preliminary data.</text>
</comment>
<dbReference type="EC" id="2.4.-.-" evidence="11"/>
<organism evidence="11 12">
    <name type="scientific">Nocardia niwae</name>
    <dbReference type="NCBI Taxonomy" id="626084"/>
    <lineage>
        <taxon>Bacteria</taxon>
        <taxon>Bacillati</taxon>
        <taxon>Actinomycetota</taxon>
        <taxon>Actinomycetes</taxon>
        <taxon>Mycobacteriales</taxon>
        <taxon>Nocardiaceae</taxon>
        <taxon>Nocardia</taxon>
    </lineage>
</organism>
<feature type="transmembrane region" description="Helical" evidence="8">
    <location>
        <begin position="334"/>
        <end position="351"/>
    </location>
</feature>
<dbReference type="Proteomes" id="UP001550535">
    <property type="component" value="Unassembled WGS sequence"/>
</dbReference>
<feature type="transmembrane region" description="Helical" evidence="8">
    <location>
        <begin position="140"/>
        <end position="159"/>
    </location>
</feature>
<evidence type="ECO:0000259" key="10">
    <source>
        <dbReference type="Pfam" id="PF24878"/>
    </source>
</evidence>
<sequence length="683" mass="71265">MTATPAEAAVPEANSIAARPGSSGLPPARPWERVGLAALLLGTAIAYLWHITVNGMGNDFYAAAAWSGAQNWKAMLFGSLDPGNFITVDKPPVSQWVMGLSGQIFGFGSASMLVPQALMAVAAVALLYAMVTEATVNRAAGLLAGAVLAATPVVALMFRFNNPDAVMVLLMTAGAYCTLRAARQASARWLLLAGVALGFAFLAKMLEGLMVLPALALTYLLVAPASVRHRLLHLLGAAAALVVASSWYVLLTILWPAAARPYLAGSTNNTFMDLVLGYNGFARFLGHNHHGGNRFTLPTGYVMPPAAGHTGGGFAGFSGPGPARLFTGEIGFEISWLLPAALLAFALVLVSRRRAPRTDPIRAAALAFGLWLIVDGLAFTVMRGGMHAYYTLAIGPAVAGMFAIGVAEVWRRRFEAFGRAGAAALVLTSGGWAFVLLHRNPGWLPPLRWTLAVTSLAVAFGLLAAAVPAGSRRVRTGAVSVLVIVGALAGIGGTTAYAAATLPQAHTGGSPTVGPAPPAGLDPANDARREVTAFVDEEVQPQLAALLRDTSTTWSAAVDRSSVAASLELASHTPVMAIGGFTSDDPVPTLADFQTMVRTHQVTYHLAQEVRLPDTWRVRDEPAGTGRTAAPDSGWWRPTGHADIAEWVSAHYTAVHIGNVAVYDLTAPACEDAGSPLPAACAR</sequence>
<dbReference type="EMBL" id="JBEYBR010000039">
    <property type="protein sequence ID" value="MEU2123406.1"/>
    <property type="molecule type" value="Genomic_DNA"/>
</dbReference>
<evidence type="ECO:0000313" key="12">
    <source>
        <dbReference type="Proteomes" id="UP001550535"/>
    </source>
</evidence>
<accession>A0ABV2XC42</accession>
<feature type="transmembrane region" description="Helical" evidence="8">
    <location>
        <begin position="189"/>
        <end position="205"/>
    </location>
</feature>
<evidence type="ECO:0000256" key="7">
    <source>
        <dbReference type="ARBA" id="ARBA00023136"/>
    </source>
</evidence>
<reference evidence="11 12" key="1">
    <citation type="submission" date="2024-06" db="EMBL/GenBank/DDBJ databases">
        <title>The Natural Products Discovery Center: Release of the First 8490 Sequenced Strains for Exploring Actinobacteria Biosynthetic Diversity.</title>
        <authorList>
            <person name="Kalkreuter E."/>
            <person name="Kautsar S.A."/>
            <person name="Yang D."/>
            <person name="Bader C.D."/>
            <person name="Teijaro C.N."/>
            <person name="Fluegel L."/>
            <person name="Davis C.M."/>
            <person name="Simpson J.R."/>
            <person name="Lauterbach L."/>
            <person name="Steele A.D."/>
            <person name="Gui C."/>
            <person name="Meng S."/>
            <person name="Li G."/>
            <person name="Viehrig K."/>
            <person name="Ye F."/>
            <person name="Su P."/>
            <person name="Kiefer A.F."/>
            <person name="Nichols A."/>
            <person name="Cepeda A.J."/>
            <person name="Yan W."/>
            <person name="Fan B."/>
            <person name="Jiang Y."/>
            <person name="Adhikari A."/>
            <person name="Zheng C.-J."/>
            <person name="Schuster L."/>
            <person name="Cowan T.M."/>
            <person name="Smanski M.J."/>
            <person name="Chevrette M.G."/>
            <person name="De Carvalho L.P.S."/>
            <person name="Shen B."/>
        </authorList>
    </citation>
    <scope>NUCLEOTIDE SEQUENCE [LARGE SCALE GENOMIC DNA]</scope>
    <source>
        <strain evidence="11 12">NPDC019434</strain>
    </source>
</reference>
<protein>
    <submittedName>
        <fullName evidence="11">Glycosyltransferase family 39 protein</fullName>
        <ecNumber evidence="11">2.4.-.-</ecNumber>
    </submittedName>
</protein>